<dbReference type="Proteomes" id="UP000184509">
    <property type="component" value="Unassembled WGS sequence"/>
</dbReference>
<evidence type="ECO:0000256" key="3">
    <source>
        <dbReference type="PIRSR" id="PIRSR600917-52"/>
    </source>
</evidence>
<dbReference type="PANTHER" id="PTHR43751:SF6">
    <property type="entry name" value="N-ACETYLGALACTOSAMINE-6-O-SULFATASE"/>
    <property type="match status" value="1"/>
</dbReference>
<dbReference type="Gene3D" id="3.40.720.10">
    <property type="entry name" value="Alkaline Phosphatase, subunit A"/>
    <property type="match status" value="1"/>
</dbReference>
<reference evidence="5 6" key="1">
    <citation type="submission" date="2016-11" db="EMBL/GenBank/DDBJ databases">
        <authorList>
            <person name="Jaros S."/>
            <person name="Januszkiewicz K."/>
            <person name="Wedrychowicz H."/>
        </authorList>
    </citation>
    <scope>NUCLEOTIDE SEQUENCE [LARGE SCALE GENOMIC DNA]</scope>
    <source>
        <strain evidence="5 6">DSM 26991</strain>
    </source>
</reference>
<organism evidence="5 6">
    <name type="scientific">Bacteroides luti</name>
    <dbReference type="NCBI Taxonomy" id="1297750"/>
    <lineage>
        <taxon>Bacteria</taxon>
        <taxon>Pseudomonadati</taxon>
        <taxon>Bacteroidota</taxon>
        <taxon>Bacteroidia</taxon>
        <taxon>Bacteroidales</taxon>
        <taxon>Bacteroidaceae</taxon>
        <taxon>Bacteroides</taxon>
    </lineage>
</organism>
<dbReference type="InterPro" id="IPR000917">
    <property type="entry name" value="Sulfatase_N"/>
</dbReference>
<keyword evidence="2" id="KW-0378">Hydrolase</keyword>
<gene>
    <name evidence="5" type="ORF">SAMN05444405_10264</name>
</gene>
<evidence type="ECO:0000313" key="5">
    <source>
        <dbReference type="EMBL" id="SHE55204.1"/>
    </source>
</evidence>
<feature type="modified residue" description="3-oxoalanine (Ser)" evidence="3">
    <location>
        <position position="78"/>
    </location>
</feature>
<dbReference type="EMBL" id="FQTV01000002">
    <property type="protein sequence ID" value="SHE55204.1"/>
    <property type="molecule type" value="Genomic_DNA"/>
</dbReference>
<dbReference type="STRING" id="1297750.SAMN05444405_10264"/>
<feature type="domain" description="Sulfatase N-terminal" evidence="4">
    <location>
        <begin position="30"/>
        <end position="404"/>
    </location>
</feature>
<protein>
    <submittedName>
        <fullName evidence="5">Arylsulfatase A</fullName>
    </submittedName>
</protein>
<name>A0A1M4UEU0_9BACE</name>
<dbReference type="GO" id="GO:0016787">
    <property type="term" value="F:hydrolase activity"/>
    <property type="evidence" value="ECO:0007669"/>
    <property type="project" value="UniProtKB-KW"/>
</dbReference>
<keyword evidence="6" id="KW-1185">Reference proteome</keyword>
<dbReference type="Pfam" id="PF00884">
    <property type="entry name" value="Sulfatase"/>
    <property type="match status" value="1"/>
</dbReference>
<evidence type="ECO:0000256" key="2">
    <source>
        <dbReference type="ARBA" id="ARBA00022801"/>
    </source>
</evidence>
<comment type="similarity">
    <text evidence="1">Belongs to the sulfatase family.</text>
</comment>
<accession>A0A1M4UEU0</accession>
<evidence type="ECO:0000313" key="6">
    <source>
        <dbReference type="Proteomes" id="UP000184509"/>
    </source>
</evidence>
<proteinExistence type="inferred from homology"/>
<evidence type="ECO:0000256" key="1">
    <source>
        <dbReference type="ARBA" id="ARBA00008779"/>
    </source>
</evidence>
<comment type="PTM">
    <text evidence="3">The conversion to 3-oxoalanine (also known as C-formylglycine, FGly), of a serine or cysteine residue in prokaryotes and of a cysteine residue in eukaryotes, is critical for catalytic activity.</text>
</comment>
<dbReference type="AlphaFoldDB" id="A0A1M4UEU0"/>
<dbReference type="RefSeq" id="WP_073398883.1">
    <property type="nucleotide sequence ID" value="NZ_FQTV01000002.1"/>
</dbReference>
<dbReference type="Gene3D" id="3.30.1120.10">
    <property type="match status" value="1"/>
</dbReference>
<sequence length="517" mass="56786">MNKNLFSLLGLGTTLVTPAISIYAQQTKSPNFIFILADDIGYGDLSCYGEKTIHTPNVDKLASRGIRFTDAHAVAATSTPSRYSLLTGHYAWRRNDTGIATGDAGMIIRPEQTTIADMFKTCGYTTGAVGKWHLGLGDKARTQDWNGYITPGLSDIGFDYSYIMAATGDRVPCVFVDNQRVVNLDPNDPIQVSYEKPFPGEPLGKDHPELLTTLKPSVNHGHDQAIVNGISRIGYMKGGKQALWKDENIADSITNKAVNFIRDNKDHPFFLYFATNDAHVPRVPHPRFVGKSGMGARGDALLEFDWSVGEIIKTLDKLGLTENTLIVLTSDNGPVVDDGYQDRAVELLGKHRPWGPFRGGKYSIFEAGTRIPFLISWPAKVKSGVSNALVSQVDLFASLSALMGKEIKKGDAPDSKNYLSAFLGETKKGRKYIIEQAGTLSVSTSKWKYIAPGNGPAYNKLTNTELGNSKEPQLYNLKKDRGEKENVASKHAMEIETLKAILEKEKALNPQYVPITH</sequence>
<dbReference type="SUPFAM" id="SSF53649">
    <property type="entry name" value="Alkaline phosphatase-like"/>
    <property type="match status" value="1"/>
</dbReference>
<dbReference type="InterPro" id="IPR052701">
    <property type="entry name" value="GAG_Ulvan_Degrading_Sulfatases"/>
</dbReference>
<dbReference type="CDD" id="cd16143">
    <property type="entry name" value="ARS_like"/>
    <property type="match status" value="1"/>
</dbReference>
<dbReference type="PROSITE" id="PS00523">
    <property type="entry name" value="SULFATASE_1"/>
    <property type="match status" value="1"/>
</dbReference>
<dbReference type="InterPro" id="IPR017850">
    <property type="entry name" value="Alkaline_phosphatase_core_sf"/>
</dbReference>
<dbReference type="OrthoDB" id="9765065at2"/>
<dbReference type="PANTHER" id="PTHR43751">
    <property type="entry name" value="SULFATASE"/>
    <property type="match status" value="1"/>
</dbReference>
<dbReference type="InterPro" id="IPR024607">
    <property type="entry name" value="Sulfatase_CS"/>
</dbReference>
<evidence type="ECO:0000259" key="4">
    <source>
        <dbReference type="Pfam" id="PF00884"/>
    </source>
</evidence>
<dbReference type="PROSITE" id="PS00149">
    <property type="entry name" value="SULFATASE_2"/>
    <property type="match status" value="1"/>
</dbReference>